<dbReference type="InterPro" id="IPR032710">
    <property type="entry name" value="NTF2-like_dom_sf"/>
</dbReference>
<dbReference type="EMBL" id="CAEZTV010000003">
    <property type="protein sequence ID" value="CAB4572643.1"/>
    <property type="molecule type" value="Genomic_DNA"/>
</dbReference>
<dbReference type="InterPro" id="IPR009959">
    <property type="entry name" value="Cyclase_SnoaL-like"/>
</dbReference>
<protein>
    <submittedName>
        <fullName evidence="1">Unannotated protein</fullName>
    </submittedName>
</protein>
<evidence type="ECO:0000313" key="1">
    <source>
        <dbReference type="EMBL" id="CAB4572643.1"/>
    </source>
</evidence>
<dbReference type="PANTHER" id="PTHR38436">
    <property type="entry name" value="POLYKETIDE CYCLASE SNOAL-LIKE DOMAIN"/>
    <property type="match status" value="1"/>
</dbReference>
<reference evidence="1" key="1">
    <citation type="submission" date="2020-05" db="EMBL/GenBank/DDBJ databases">
        <authorList>
            <person name="Chiriac C."/>
            <person name="Salcher M."/>
            <person name="Ghai R."/>
            <person name="Kavagutti S V."/>
        </authorList>
    </citation>
    <scope>NUCLEOTIDE SEQUENCE</scope>
</reference>
<dbReference type="Gene3D" id="3.10.450.50">
    <property type="match status" value="1"/>
</dbReference>
<name>A0A6J6EE77_9ZZZZ</name>
<dbReference type="AlphaFoldDB" id="A0A6J6EE77"/>
<dbReference type="PANTHER" id="PTHR38436:SF1">
    <property type="entry name" value="ESTER CYCLASE"/>
    <property type="match status" value="1"/>
</dbReference>
<dbReference type="SUPFAM" id="SSF54427">
    <property type="entry name" value="NTF2-like"/>
    <property type="match status" value="1"/>
</dbReference>
<sequence>MPDLEKNKQLARDFFEQIWNQGDESAIDRFIAENAAGNDPKFGVGRESFRLQWRKWREAFPDINFAVEEIVAEGNTVVTRWHLTGTHKGEYLGQAATGNKVAVDGVSIDRIENGMVVSGFDAWDSTGLQIQIANMKDLNDIK</sequence>
<accession>A0A6J6EE77</accession>
<organism evidence="1">
    <name type="scientific">freshwater metagenome</name>
    <dbReference type="NCBI Taxonomy" id="449393"/>
    <lineage>
        <taxon>unclassified sequences</taxon>
        <taxon>metagenomes</taxon>
        <taxon>ecological metagenomes</taxon>
    </lineage>
</organism>
<dbReference type="GO" id="GO:0030638">
    <property type="term" value="P:polyketide metabolic process"/>
    <property type="evidence" value="ECO:0007669"/>
    <property type="project" value="InterPro"/>
</dbReference>
<dbReference type="Pfam" id="PF07366">
    <property type="entry name" value="SnoaL"/>
    <property type="match status" value="1"/>
</dbReference>
<gene>
    <name evidence="1" type="ORF">UFOPK1747_00060</name>
</gene>
<proteinExistence type="predicted"/>